<organism evidence="1 2">
    <name type="scientific">Spirosoma sordidisoli</name>
    <dbReference type="NCBI Taxonomy" id="2502893"/>
    <lineage>
        <taxon>Bacteria</taxon>
        <taxon>Pseudomonadati</taxon>
        <taxon>Bacteroidota</taxon>
        <taxon>Cytophagia</taxon>
        <taxon>Cytophagales</taxon>
        <taxon>Cytophagaceae</taxon>
        <taxon>Spirosoma</taxon>
    </lineage>
</organism>
<dbReference type="Proteomes" id="UP000290407">
    <property type="component" value="Unassembled WGS sequence"/>
</dbReference>
<dbReference type="RefSeq" id="WP_129601791.1">
    <property type="nucleotide sequence ID" value="NZ_SBLB01000003.1"/>
</dbReference>
<proteinExistence type="predicted"/>
<dbReference type="EMBL" id="SBLB01000003">
    <property type="protein sequence ID" value="RYC69599.1"/>
    <property type="molecule type" value="Genomic_DNA"/>
</dbReference>
<gene>
    <name evidence="1" type="ORF">EQG79_13430</name>
</gene>
<keyword evidence="2" id="KW-1185">Reference proteome</keyword>
<accession>A0A4Q2URY9</accession>
<name>A0A4Q2URY9_9BACT</name>
<reference evidence="1 2" key="1">
    <citation type="submission" date="2019-01" db="EMBL/GenBank/DDBJ databases">
        <title>Spirosoma flava sp. nov., a propanil-degrading bacterium isolated from herbicide-contaminated soil.</title>
        <authorList>
            <person name="Zhang L."/>
            <person name="Jiang J.-D."/>
        </authorList>
    </citation>
    <scope>NUCLEOTIDE SEQUENCE [LARGE SCALE GENOMIC DNA]</scope>
    <source>
        <strain evidence="1 2">TY50</strain>
    </source>
</reference>
<comment type="caution">
    <text evidence="1">The sequence shown here is derived from an EMBL/GenBank/DDBJ whole genome shotgun (WGS) entry which is preliminary data.</text>
</comment>
<dbReference type="AlphaFoldDB" id="A0A4Q2URY9"/>
<evidence type="ECO:0000313" key="1">
    <source>
        <dbReference type="EMBL" id="RYC69599.1"/>
    </source>
</evidence>
<evidence type="ECO:0000313" key="2">
    <source>
        <dbReference type="Proteomes" id="UP000290407"/>
    </source>
</evidence>
<protein>
    <submittedName>
        <fullName evidence="1">Uncharacterized protein</fullName>
    </submittedName>
</protein>
<sequence>MKKAILITLSMIGLGVAVYQRPNALKVWHHGQTEVVRWPNAHAFNEGDIIYIPLENGMYWHATVIEPVSVDQHPIDDEPIYFPEP</sequence>